<evidence type="ECO:0000313" key="1">
    <source>
        <dbReference type="EMBL" id="JAN15382.1"/>
    </source>
</evidence>
<reference evidence="1" key="1">
    <citation type="submission" date="2015-10" db="EMBL/GenBank/DDBJ databases">
        <title>EvidentialGene: Evidence-directed Construction of Complete mRNA Transcriptomes without Genomes.</title>
        <authorList>
            <person name="Gilbert D.G."/>
        </authorList>
    </citation>
    <scope>NUCLEOTIDE SEQUENCE</scope>
</reference>
<sequence length="57" mass="6543">MLSLGLFPSSFILMTSMLSRVSSSTCNRPRHLAAPPIRLHCRRFRYDVTVDGWGYLQ</sequence>
<proteinExistence type="predicted"/>
<dbReference type="EMBL" id="GDIQ01079355">
    <property type="protein sequence ID" value="JAN15382.1"/>
    <property type="molecule type" value="Transcribed_RNA"/>
</dbReference>
<accession>A0A0P5YF77</accession>
<protein>
    <submittedName>
        <fullName evidence="1">Uncharacterized protein</fullName>
    </submittedName>
</protein>
<organism evidence="1">
    <name type="scientific">Daphnia magna</name>
    <dbReference type="NCBI Taxonomy" id="35525"/>
    <lineage>
        <taxon>Eukaryota</taxon>
        <taxon>Metazoa</taxon>
        <taxon>Ecdysozoa</taxon>
        <taxon>Arthropoda</taxon>
        <taxon>Crustacea</taxon>
        <taxon>Branchiopoda</taxon>
        <taxon>Diplostraca</taxon>
        <taxon>Cladocera</taxon>
        <taxon>Anomopoda</taxon>
        <taxon>Daphniidae</taxon>
        <taxon>Daphnia</taxon>
    </lineage>
</organism>
<dbReference type="AlphaFoldDB" id="A0A0P5YF77"/>
<name>A0A0P5YF77_9CRUS</name>